<dbReference type="InterPro" id="IPR017795">
    <property type="entry name" value="ABBA_NscD-like"/>
</dbReference>
<dbReference type="EMBL" id="ML979132">
    <property type="protein sequence ID" value="KAF1921818.1"/>
    <property type="molecule type" value="Genomic_DNA"/>
</dbReference>
<dbReference type="OrthoDB" id="3354387at2759"/>
<dbReference type="CDD" id="cd13929">
    <property type="entry name" value="PT-DMATS_CymD"/>
    <property type="match status" value="1"/>
</dbReference>
<reference evidence="3" key="1">
    <citation type="journal article" date="2020" name="Stud. Mycol.">
        <title>101 Dothideomycetes genomes: a test case for predicting lifestyles and emergence of pathogens.</title>
        <authorList>
            <person name="Haridas S."/>
            <person name="Albert R."/>
            <person name="Binder M."/>
            <person name="Bloem J."/>
            <person name="Labutti K."/>
            <person name="Salamov A."/>
            <person name="Andreopoulos B."/>
            <person name="Baker S."/>
            <person name="Barry K."/>
            <person name="Bills G."/>
            <person name="Bluhm B."/>
            <person name="Cannon C."/>
            <person name="Castanera R."/>
            <person name="Culley D."/>
            <person name="Daum C."/>
            <person name="Ezra D."/>
            <person name="Gonzalez J."/>
            <person name="Henrissat B."/>
            <person name="Kuo A."/>
            <person name="Liang C."/>
            <person name="Lipzen A."/>
            <person name="Lutzoni F."/>
            <person name="Magnuson J."/>
            <person name="Mondo S."/>
            <person name="Nolan M."/>
            <person name="Ohm R."/>
            <person name="Pangilinan J."/>
            <person name="Park H.-J."/>
            <person name="Ramirez L."/>
            <person name="Alfaro M."/>
            <person name="Sun H."/>
            <person name="Tritt A."/>
            <person name="Yoshinaga Y."/>
            <person name="Zwiers L.-H."/>
            <person name="Turgeon B."/>
            <person name="Goodwin S."/>
            <person name="Spatafora J."/>
            <person name="Crous P."/>
            <person name="Grigoriev I."/>
        </authorList>
    </citation>
    <scope>NUCLEOTIDE SEQUENCE</scope>
    <source>
        <strain evidence="3">HMLAC05119</strain>
    </source>
</reference>
<dbReference type="SFLD" id="SFLDS00036">
    <property type="entry name" value="Aromatic_Prenyltransferase"/>
    <property type="match status" value="1"/>
</dbReference>
<dbReference type="Proteomes" id="UP000800096">
    <property type="component" value="Unassembled WGS sequence"/>
</dbReference>
<accession>A0A6A5R3R6</accession>
<dbReference type="AlphaFoldDB" id="A0A6A5R3R6"/>
<dbReference type="PANTHER" id="PTHR40627:SF4">
    <property type="entry name" value="PRENYLTRANSFERASE ASQH1-RELATED"/>
    <property type="match status" value="1"/>
</dbReference>
<dbReference type="GO" id="GO:0016765">
    <property type="term" value="F:transferase activity, transferring alkyl or aryl (other than methyl) groups"/>
    <property type="evidence" value="ECO:0007669"/>
    <property type="project" value="InterPro"/>
</dbReference>
<gene>
    <name evidence="3" type="ORF">BDU57DRAFT_436774</name>
</gene>
<evidence type="ECO:0000256" key="1">
    <source>
        <dbReference type="ARBA" id="ARBA00010209"/>
    </source>
</evidence>
<evidence type="ECO:0000256" key="2">
    <source>
        <dbReference type="ARBA" id="ARBA00022679"/>
    </source>
</evidence>
<proteinExistence type="inferred from homology"/>
<protein>
    <submittedName>
        <fullName evidence="3">Aromatic prenyltransferase</fullName>
    </submittedName>
</protein>
<dbReference type="Pfam" id="PF11991">
    <property type="entry name" value="Trp_DMAT"/>
    <property type="match status" value="1"/>
</dbReference>
<evidence type="ECO:0000313" key="3">
    <source>
        <dbReference type="EMBL" id="KAF1921818.1"/>
    </source>
</evidence>
<organism evidence="3 4">
    <name type="scientific">Ampelomyces quisqualis</name>
    <name type="common">Powdery mildew agent</name>
    <dbReference type="NCBI Taxonomy" id="50730"/>
    <lineage>
        <taxon>Eukaryota</taxon>
        <taxon>Fungi</taxon>
        <taxon>Dikarya</taxon>
        <taxon>Ascomycota</taxon>
        <taxon>Pezizomycotina</taxon>
        <taxon>Dothideomycetes</taxon>
        <taxon>Pleosporomycetidae</taxon>
        <taxon>Pleosporales</taxon>
        <taxon>Pleosporineae</taxon>
        <taxon>Phaeosphaeriaceae</taxon>
        <taxon>Ampelomyces</taxon>
    </lineage>
</organism>
<dbReference type="GO" id="GO:0009820">
    <property type="term" value="P:alkaloid metabolic process"/>
    <property type="evidence" value="ECO:0007669"/>
    <property type="project" value="InterPro"/>
</dbReference>
<comment type="similarity">
    <text evidence="1">Belongs to the tryptophan dimethylallyltransferase family.</text>
</comment>
<dbReference type="InterPro" id="IPR033964">
    <property type="entry name" value="ABBA"/>
</dbReference>
<keyword evidence="4" id="KW-1185">Reference proteome</keyword>
<name>A0A6A5R3R6_AMPQU</name>
<evidence type="ECO:0000313" key="4">
    <source>
        <dbReference type="Proteomes" id="UP000800096"/>
    </source>
</evidence>
<dbReference type="PANTHER" id="PTHR40627">
    <property type="entry name" value="INDOLE PRENYLTRANSFERASE TDIB-RELATED"/>
    <property type="match status" value="1"/>
</dbReference>
<sequence>MLFEANYPEEVQRNFLSYYRDTICTQLGPRPDKNSAQSGVGWDGTPLEYSWELKGSTKKSAVRFVVDLSPLNPADNDNPLSMESTQRVIDAMSKKTPGYDDTWVASLKKWFVYSHLSTAEQKKLVEDSGQQTSVILGFDIYPSVTASGGLPVMAKIYYPPCYAAAAKNITRWQAVYQGIQQLPQIEEFPNITKSAAVIDDFLSDKPKEWQNGVRYLATDLVKPGKARMKMYMRCWGDSFDEIWDYYTLGGRIPDLDEDKEKFRDLMNLLSGNAYAKNAGKQEKTMDKNRFTSATQKLTAIYFALSADNPTPAPKLCLCPKNFAASDEVVAKGLDTWLSKYEWHDGGKNMEERVKSVLYVCSPVARLT</sequence>
<dbReference type="NCBIfam" id="TIGR03429">
    <property type="entry name" value="arom_pren_DMATS"/>
    <property type="match status" value="1"/>
</dbReference>
<keyword evidence="2 3" id="KW-0808">Transferase</keyword>